<protein>
    <submittedName>
        <fullName evidence="2">Uncharacterized protein</fullName>
    </submittedName>
</protein>
<keyword evidence="3" id="KW-1185">Reference proteome</keyword>
<reference evidence="2" key="2">
    <citation type="submission" date="2015-06" db="UniProtKB">
        <authorList>
            <consortium name="EnsemblPlants"/>
        </authorList>
    </citation>
    <scope>IDENTIFICATION</scope>
</reference>
<accession>A0A0E0QR41</accession>
<dbReference type="EnsemblPlants" id="ORUFI09G10130.5">
    <property type="protein sequence ID" value="ORUFI09G10130.5"/>
    <property type="gene ID" value="ORUFI09G10130"/>
</dbReference>
<dbReference type="Proteomes" id="UP000008022">
    <property type="component" value="Unassembled WGS sequence"/>
</dbReference>
<evidence type="ECO:0000256" key="1">
    <source>
        <dbReference type="SAM" id="MobiDB-lite"/>
    </source>
</evidence>
<organism evidence="2 3">
    <name type="scientific">Oryza rufipogon</name>
    <name type="common">Brownbeard rice</name>
    <name type="synonym">Asian wild rice</name>
    <dbReference type="NCBI Taxonomy" id="4529"/>
    <lineage>
        <taxon>Eukaryota</taxon>
        <taxon>Viridiplantae</taxon>
        <taxon>Streptophyta</taxon>
        <taxon>Embryophyta</taxon>
        <taxon>Tracheophyta</taxon>
        <taxon>Spermatophyta</taxon>
        <taxon>Magnoliopsida</taxon>
        <taxon>Liliopsida</taxon>
        <taxon>Poales</taxon>
        <taxon>Poaceae</taxon>
        <taxon>BOP clade</taxon>
        <taxon>Oryzoideae</taxon>
        <taxon>Oryzeae</taxon>
        <taxon>Oryzinae</taxon>
        <taxon>Oryza</taxon>
    </lineage>
</organism>
<feature type="region of interest" description="Disordered" evidence="1">
    <location>
        <begin position="26"/>
        <end position="63"/>
    </location>
</feature>
<proteinExistence type="predicted"/>
<dbReference type="HOGENOM" id="CLU_2889843_0_0_1"/>
<name>A0A0E0QR41_ORYRU</name>
<evidence type="ECO:0000313" key="2">
    <source>
        <dbReference type="EnsemblPlants" id="ORUFI09G10130.5"/>
    </source>
</evidence>
<evidence type="ECO:0000313" key="3">
    <source>
        <dbReference type="Proteomes" id="UP000008022"/>
    </source>
</evidence>
<dbReference type="AlphaFoldDB" id="A0A0E0QR41"/>
<sequence length="63" mass="7263">MAHACRRKTWKPQAKLAELRWKKEEENKAIEMSQTQAVGNDDGGQKEVYDEEEVNNTNDDSPN</sequence>
<dbReference type="Gramene" id="ORUFI09G10130.5">
    <property type="protein sequence ID" value="ORUFI09G10130.5"/>
    <property type="gene ID" value="ORUFI09G10130"/>
</dbReference>
<reference evidence="3" key="1">
    <citation type="submission" date="2013-06" db="EMBL/GenBank/DDBJ databases">
        <authorList>
            <person name="Zhao Q."/>
        </authorList>
    </citation>
    <scope>NUCLEOTIDE SEQUENCE</scope>
    <source>
        <strain evidence="3">cv. W1943</strain>
    </source>
</reference>